<comment type="caution">
    <text evidence="1">The sequence shown here is derived from an EMBL/GenBank/DDBJ whole genome shotgun (WGS) entry which is preliminary data.</text>
</comment>
<proteinExistence type="predicted"/>
<name>A0ACB9HR80_9ASTR</name>
<protein>
    <submittedName>
        <fullName evidence="1">Uncharacterized protein</fullName>
    </submittedName>
</protein>
<dbReference type="EMBL" id="CM042028">
    <property type="protein sequence ID" value="KAI3797806.1"/>
    <property type="molecule type" value="Genomic_DNA"/>
</dbReference>
<sequence>MCWKEFSVIHSYSNLSCDHIEVLKALDKGKYVPPSSTCHHESTEPDARDTEIKEFKEKVEILEAQVEWLQGKIHVLKENGSVHQAIIDKQQSDILLNKNAAETCHNLDLTDDRDHDNDPNASDGEVSFETIQDPVIEDQDPRISKPTSPSTTVPDSAPT</sequence>
<keyword evidence="2" id="KW-1185">Reference proteome</keyword>
<evidence type="ECO:0000313" key="1">
    <source>
        <dbReference type="EMBL" id="KAI3797806.1"/>
    </source>
</evidence>
<dbReference type="Proteomes" id="UP001056120">
    <property type="component" value="Linkage Group LG11"/>
</dbReference>
<accession>A0ACB9HR80</accession>
<evidence type="ECO:0000313" key="2">
    <source>
        <dbReference type="Proteomes" id="UP001056120"/>
    </source>
</evidence>
<organism evidence="1 2">
    <name type="scientific">Smallanthus sonchifolius</name>
    <dbReference type="NCBI Taxonomy" id="185202"/>
    <lineage>
        <taxon>Eukaryota</taxon>
        <taxon>Viridiplantae</taxon>
        <taxon>Streptophyta</taxon>
        <taxon>Embryophyta</taxon>
        <taxon>Tracheophyta</taxon>
        <taxon>Spermatophyta</taxon>
        <taxon>Magnoliopsida</taxon>
        <taxon>eudicotyledons</taxon>
        <taxon>Gunneridae</taxon>
        <taxon>Pentapetalae</taxon>
        <taxon>asterids</taxon>
        <taxon>campanulids</taxon>
        <taxon>Asterales</taxon>
        <taxon>Asteraceae</taxon>
        <taxon>Asteroideae</taxon>
        <taxon>Heliantheae alliance</taxon>
        <taxon>Millerieae</taxon>
        <taxon>Smallanthus</taxon>
    </lineage>
</organism>
<gene>
    <name evidence="1" type="ORF">L1987_33069</name>
</gene>
<reference evidence="2" key="1">
    <citation type="journal article" date="2022" name="Mol. Ecol. Resour.">
        <title>The genomes of chicory, endive, great burdock and yacon provide insights into Asteraceae palaeo-polyploidization history and plant inulin production.</title>
        <authorList>
            <person name="Fan W."/>
            <person name="Wang S."/>
            <person name="Wang H."/>
            <person name="Wang A."/>
            <person name="Jiang F."/>
            <person name="Liu H."/>
            <person name="Zhao H."/>
            <person name="Xu D."/>
            <person name="Zhang Y."/>
        </authorList>
    </citation>
    <scope>NUCLEOTIDE SEQUENCE [LARGE SCALE GENOMIC DNA]</scope>
    <source>
        <strain evidence="2">cv. Yunnan</strain>
    </source>
</reference>
<reference evidence="1 2" key="2">
    <citation type="journal article" date="2022" name="Mol. Ecol. Resour.">
        <title>The genomes of chicory, endive, great burdock and yacon provide insights into Asteraceae paleo-polyploidization history and plant inulin production.</title>
        <authorList>
            <person name="Fan W."/>
            <person name="Wang S."/>
            <person name="Wang H."/>
            <person name="Wang A."/>
            <person name="Jiang F."/>
            <person name="Liu H."/>
            <person name="Zhao H."/>
            <person name="Xu D."/>
            <person name="Zhang Y."/>
        </authorList>
    </citation>
    <scope>NUCLEOTIDE SEQUENCE [LARGE SCALE GENOMIC DNA]</scope>
    <source>
        <strain evidence="2">cv. Yunnan</strain>
        <tissue evidence="1">Leaves</tissue>
    </source>
</reference>